<dbReference type="Proteomes" id="UP000479000">
    <property type="component" value="Unassembled WGS sequence"/>
</dbReference>
<name>A0A6H5GRM1_9HEMI</name>
<evidence type="ECO:0000313" key="2">
    <source>
        <dbReference type="Proteomes" id="UP000479000"/>
    </source>
</evidence>
<feature type="non-terminal residue" evidence="1">
    <location>
        <position position="1"/>
    </location>
</feature>
<reference evidence="1 2" key="1">
    <citation type="submission" date="2020-02" db="EMBL/GenBank/DDBJ databases">
        <authorList>
            <person name="Ferguson B K."/>
        </authorList>
    </citation>
    <scope>NUCLEOTIDE SEQUENCE [LARGE SCALE GENOMIC DNA]</scope>
</reference>
<organism evidence="1 2">
    <name type="scientific">Nesidiocoris tenuis</name>
    <dbReference type="NCBI Taxonomy" id="355587"/>
    <lineage>
        <taxon>Eukaryota</taxon>
        <taxon>Metazoa</taxon>
        <taxon>Ecdysozoa</taxon>
        <taxon>Arthropoda</taxon>
        <taxon>Hexapoda</taxon>
        <taxon>Insecta</taxon>
        <taxon>Pterygota</taxon>
        <taxon>Neoptera</taxon>
        <taxon>Paraneoptera</taxon>
        <taxon>Hemiptera</taxon>
        <taxon>Heteroptera</taxon>
        <taxon>Panheteroptera</taxon>
        <taxon>Cimicomorpha</taxon>
        <taxon>Miridae</taxon>
        <taxon>Dicyphina</taxon>
        <taxon>Nesidiocoris</taxon>
    </lineage>
</organism>
<dbReference type="EMBL" id="CADCXU010015980">
    <property type="protein sequence ID" value="CAB0005171.1"/>
    <property type="molecule type" value="Genomic_DNA"/>
</dbReference>
<evidence type="ECO:0000313" key="1">
    <source>
        <dbReference type="EMBL" id="CAB0005171.1"/>
    </source>
</evidence>
<keyword evidence="2" id="KW-1185">Reference proteome</keyword>
<accession>A0A6H5GRM1</accession>
<dbReference type="AlphaFoldDB" id="A0A6H5GRM1"/>
<gene>
    <name evidence="1" type="ORF">NTEN_LOCUS10648</name>
</gene>
<protein>
    <submittedName>
        <fullName evidence="1">Uncharacterized protein</fullName>
    </submittedName>
</protein>
<proteinExistence type="predicted"/>
<dbReference type="OrthoDB" id="6356248at2759"/>
<sequence length="200" mass="22528">SHGDWAQLDRGLCALYCTPHFMVRGSYSLFFFIGYYGGLTHNHHGGIPGVFNCRFTNPYSAAVSKRKKKKPTSFVPPPSILPSNHCPVPFWCRPLVWITSICIFHQRVGCGAMSKPQLLGPTAPKSDQRFNTMTWPQNLVATTSYRTTDPILMKLVLKVVVCSILVHTIRAMRTEKVEGPNSYIFEKKSKNSIVKVMPRV</sequence>